<protein>
    <recommendedName>
        <fullName evidence="1">AprE-like beta-barrel domain-containing protein</fullName>
    </recommendedName>
</protein>
<feature type="domain" description="AprE-like beta-barrel" evidence="1">
    <location>
        <begin position="2"/>
        <end position="44"/>
    </location>
</feature>
<dbReference type="AlphaFoldDB" id="A0A9X3B6I3"/>
<evidence type="ECO:0000313" key="2">
    <source>
        <dbReference type="EMBL" id="MCT8990442.1"/>
    </source>
</evidence>
<reference evidence="2" key="1">
    <citation type="submission" date="2022-08" db="EMBL/GenBank/DDBJ databases">
        <title>Chelativorans sichuanense sp. nov., a paraffin oil-degrading bacterium isolated from a mixture of oil-based drill cuttings and paddy soil.</title>
        <authorList>
            <person name="Yu J."/>
            <person name="Liu H."/>
            <person name="Chen Q."/>
        </authorList>
    </citation>
    <scope>NUCLEOTIDE SEQUENCE</scope>
    <source>
        <strain evidence="2">SCAU 2101</strain>
    </source>
</reference>
<evidence type="ECO:0000259" key="1">
    <source>
        <dbReference type="Pfam" id="PF26002"/>
    </source>
</evidence>
<dbReference type="RefSeq" id="WP_261515317.1">
    <property type="nucleotide sequence ID" value="NZ_JAODNV010000009.1"/>
</dbReference>
<dbReference type="Proteomes" id="UP001149009">
    <property type="component" value="Unassembled WGS sequence"/>
</dbReference>
<dbReference type="Pfam" id="PF26002">
    <property type="entry name" value="Beta-barrel_AprE"/>
    <property type="match status" value="1"/>
</dbReference>
<comment type="caution">
    <text evidence="2">The sequence shown here is derived from an EMBL/GenBank/DDBJ whole genome shotgun (WGS) entry which is preliminary data.</text>
</comment>
<keyword evidence="3" id="KW-1185">Reference proteome</keyword>
<evidence type="ECO:0000313" key="3">
    <source>
        <dbReference type="Proteomes" id="UP001149009"/>
    </source>
</evidence>
<name>A0A9X3B6I3_9HYPH</name>
<organism evidence="2 3">
    <name type="scientific">Chelativorans petroleitrophicus</name>
    <dbReference type="NCBI Taxonomy" id="2975484"/>
    <lineage>
        <taxon>Bacteria</taxon>
        <taxon>Pseudomonadati</taxon>
        <taxon>Pseudomonadota</taxon>
        <taxon>Alphaproteobacteria</taxon>
        <taxon>Hyphomicrobiales</taxon>
        <taxon>Phyllobacteriaceae</taxon>
        <taxon>Chelativorans</taxon>
    </lineage>
</organism>
<accession>A0A9X3B6I3</accession>
<proteinExistence type="predicted"/>
<sequence length="67" mass="7504">MVRDPATGEAHYTGKVSIPPEEFLRIGEDALVPGIPVEAYVMTEERIAPSNLVKPLINQLNRAFRER</sequence>
<gene>
    <name evidence="2" type="ORF">NYR54_09085</name>
</gene>
<dbReference type="InterPro" id="IPR058982">
    <property type="entry name" value="Beta-barrel_AprE"/>
</dbReference>
<dbReference type="PRINTS" id="PR01490">
    <property type="entry name" value="RTXTOXIND"/>
</dbReference>
<dbReference type="EMBL" id="JAODNV010000009">
    <property type="protein sequence ID" value="MCT8990442.1"/>
    <property type="molecule type" value="Genomic_DNA"/>
</dbReference>